<dbReference type="Pfam" id="PF03551">
    <property type="entry name" value="PadR"/>
    <property type="match status" value="1"/>
</dbReference>
<dbReference type="InterPro" id="IPR018309">
    <property type="entry name" value="Tscrpt_reg_PadR_C"/>
</dbReference>
<dbReference type="Gene3D" id="6.10.140.190">
    <property type="match status" value="1"/>
</dbReference>
<dbReference type="Gene3D" id="1.10.10.10">
    <property type="entry name" value="Winged helix-like DNA-binding domain superfamily/Winged helix DNA-binding domain"/>
    <property type="match status" value="1"/>
</dbReference>
<reference evidence="4" key="1">
    <citation type="journal article" date="2019" name="Int. J. Syst. Evol. Microbiol.">
        <title>The Global Catalogue of Microorganisms (GCM) 10K type strain sequencing project: providing services to taxonomists for standard genome sequencing and annotation.</title>
        <authorList>
            <consortium name="The Broad Institute Genomics Platform"/>
            <consortium name="The Broad Institute Genome Sequencing Center for Infectious Disease"/>
            <person name="Wu L."/>
            <person name="Ma J."/>
        </authorList>
    </citation>
    <scope>NUCLEOTIDE SEQUENCE [LARGE SCALE GENOMIC DNA]</scope>
    <source>
        <strain evidence="4">CECT 8570</strain>
    </source>
</reference>
<dbReference type="Proteomes" id="UP001595840">
    <property type="component" value="Unassembled WGS sequence"/>
</dbReference>
<feature type="domain" description="Transcription regulator PadR C-terminal" evidence="2">
    <location>
        <begin position="93"/>
        <end position="175"/>
    </location>
</feature>
<organism evidence="3 4">
    <name type="scientific">Simiduia curdlanivorans</name>
    <dbReference type="NCBI Taxonomy" id="1492769"/>
    <lineage>
        <taxon>Bacteria</taxon>
        <taxon>Pseudomonadati</taxon>
        <taxon>Pseudomonadota</taxon>
        <taxon>Gammaproteobacteria</taxon>
        <taxon>Cellvibrionales</taxon>
        <taxon>Cellvibrionaceae</taxon>
        <taxon>Simiduia</taxon>
    </lineage>
</organism>
<proteinExistence type="predicted"/>
<gene>
    <name evidence="3" type="ORF">ACFOX3_06685</name>
</gene>
<dbReference type="PANTHER" id="PTHR43252:SF4">
    <property type="entry name" value="TRANSCRIPTIONAL REGULATORY PROTEIN"/>
    <property type="match status" value="1"/>
</dbReference>
<dbReference type="InterPro" id="IPR005149">
    <property type="entry name" value="Tscrpt_reg_PadR_N"/>
</dbReference>
<dbReference type="EMBL" id="JBHSCX010000004">
    <property type="protein sequence ID" value="MFC4361977.1"/>
    <property type="molecule type" value="Genomic_DNA"/>
</dbReference>
<evidence type="ECO:0000259" key="1">
    <source>
        <dbReference type="Pfam" id="PF03551"/>
    </source>
</evidence>
<keyword evidence="4" id="KW-1185">Reference proteome</keyword>
<comment type="caution">
    <text evidence="3">The sequence shown here is derived from an EMBL/GenBank/DDBJ whole genome shotgun (WGS) entry which is preliminary data.</text>
</comment>
<dbReference type="InterPro" id="IPR036388">
    <property type="entry name" value="WH-like_DNA-bd_sf"/>
</dbReference>
<evidence type="ECO:0000313" key="3">
    <source>
        <dbReference type="EMBL" id="MFC4361977.1"/>
    </source>
</evidence>
<sequence>MSLKHSLLVMLAEHPASGYDLSQHFKGSVGFFWNASHQQIYQQLKALSEAGWVRFSTETQADKPDKKIYELTAEGRQAMTQWLREPAEVNKYKDALLIKVYGGAHIEAEVLQAEIQRHQQLHQKGLAKLKAIEEEYLGLNRDQQKAMRLPYLTLKYGISAEENWLQWANQCLEAINDNT</sequence>
<dbReference type="InterPro" id="IPR036390">
    <property type="entry name" value="WH_DNA-bd_sf"/>
</dbReference>
<name>A0ABV8V505_9GAMM</name>
<dbReference type="SUPFAM" id="SSF46785">
    <property type="entry name" value="Winged helix' DNA-binding domain"/>
    <property type="match status" value="1"/>
</dbReference>
<accession>A0ABV8V505</accession>
<protein>
    <submittedName>
        <fullName evidence="3">PadR family transcriptional regulator</fullName>
    </submittedName>
</protein>
<dbReference type="Pfam" id="PF10400">
    <property type="entry name" value="Vir_act_alpha_C"/>
    <property type="match status" value="1"/>
</dbReference>
<feature type="domain" description="Transcription regulator PadR N-terminal" evidence="1">
    <location>
        <begin position="7"/>
        <end position="80"/>
    </location>
</feature>
<dbReference type="PANTHER" id="PTHR43252">
    <property type="entry name" value="TRANSCRIPTIONAL REGULATOR YQJI"/>
    <property type="match status" value="1"/>
</dbReference>
<evidence type="ECO:0000259" key="2">
    <source>
        <dbReference type="Pfam" id="PF10400"/>
    </source>
</evidence>
<dbReference type="RefSeq" id="WP_290264183.1">
    <property type="nucleotide sequence ID" value="NZ_JAUFQG010000006.1"/>
</dbReference>
<evidence type="ECO:0000313" key="4">
    <source>
        <dbReference type="Proteomes" id="UP001595840"/>
    </source>
</evidence>